<name>S0FSE9_RUMCE</name>
<evidence type="ECO:0000313" key="3">
    <source>
        <dbReference type="Proteomes" id="UP000014155"/>
    </source>
</evidence>
<feature type="signal peptide" evidence="1">
    <location>
        <begin position="1"/>
        <end position="29"/>
    </location>
</feature>
<evidence type="ECO:0000313" key="2">
    <source>
        <dbReference type="EMBL" id="EMS72114.1"/>
    </source>
</evidence>
<accession>S0FSE9</accession>
<sequence length="180" mass="19667">MTKKSVLKGISKICAILMAISIFPLNSFAANEKDVTPFSQTTQMTSVKSATSSNEVVIPMSTSKPTSGTDLPYSGSFSGVNGEIYSNYYFFTNGASKFYVDWNVTCAAKQTKYFHINLYQAGTNKLVLSTEKFATTSYTGSYTTTFSNLSTAYNYYISFVNDGPIDVIGTISGDFTVRLN</sequence>
<organism evidence="2 3">
    <name type="scientific">Ruminiclostridium cellobioparum subsp. termitidis CT1112</name>
    <dbReference type="NCBI Taxonomy" id="1195236"/>
    <lineage>
        <taxon>Bacteria</taxon>
        <taxon>Bacillati</taxon>
        <taxon>Bacillota</taxon>
        <taxon>Clostridia</taxon>
        <taxon>Eubacteriales</taxon>
        <taxon>Oscillospiraceae</taxon>
        <taxon>Ruminiclostridium</taxon>
    </lineage>
</organism>
<comment type="caution">
    <text evidence="2">The sequence shown here is derived from an EMBL/GenBank/DDBJ whole genome shotgun (WGS) entry which is preliminary data.</text>
</comment>
<dbReference type="Proteomes" id="UP000014155">
    <property type="component" value="Unassembled WGS sequence"/>
</dbReference>
<gene>
    <name evidence="2" type="ORF">CTER_1944</name>
</gene>
<dbReference type="RefSeq" id="WP_004625628.1">
    <property type="nucleotide sequence ID" value="NZ_AORV01000031.1"/>
</dbReference>
<protein>
    <submittedName>
        <fullName evidence="2">Uncharacterized protein</fullName>
    </submittedName>
</protein>
<dbReference type="eggNOG" id="ENOG50342D1">
    <property type="taxonomic scope" value="Bacteria"/>
</dbReference>
<proteinExistence type="predicted"/>
<keyword evidence="3" id="KW-1185">Reference proteome</keyword>
<dbReference type="AlphaFoldDB" id="S0FSE9"/>
<dbReference type="EMBL" id="AORV01000031">
    <property type="protein sequence ID" value="EMS72114.1"/>
    <property type="molecule type" value="Genomic_DNA"/>
</dbReference>
<keyword evidence="1" id="KW-0732">Signal</keyword>
<feature type="chain" id="PRO_5004486855" evidence="1">
    <location>
        <begin position="30"/>
        <end position="180"/>
    </location>
</feature>
<evidence type="ECO:0000256" key="1">
    <source>
        <dbReference type="SAM" id="SignalP"/>
    </source>
</evidence>
<reference evidence="2 3" key="1">
    <citation type="journal article" date="2013" name="Genome Announc.">
        <title>Draft Genome Sequence of the Cellulolytic, Mesophilic, Anaerobic Bacterium Clostridium termitidis Strain CT1112 (DSM 5398).</title>
        <authorList>
            <person name="Lal S."/>
            <person name="Ramachandran U."/>
            <person name="Zhang X."/>
            <person name="Munir R."/>
            <person name="Sparling R."/>
            <person name="Levin D.B."/>
        </authorList>
    </citation>
    <scope>NUCLEOTIDE SEQUENCE [LARGE SCALE GENOMIC DNA]</scope>
    <source>
        <strain evidence="2 3">CT1112</strain>
    </source>
</reference>